<dbReference type="VEuPathDB" id="FungiDB:QG37_02801"/>
<proteinExistence type="predicted"/>
<dbReference type="AlphaFoldDB" id="A0A0L0P1M1"/>
<sequence>MHFRSHLKRGEWIPHGGFHWAERSIGWFQEDFEWHIEDESANLFAVKVFSDGRVTIIPQ</sequence>
<gene>
    <name evidence="1" type="ORF">QG37_02801</name>
</gene>
<protein>
    <submittedName>
        <fullName evidence="1">Uncharacterized protein</fullName>
    </submittedName>
</protein>
<evidence type="ECO:0000313" key="1">
    <source>
        <dbReference type="EMBL" id="KNE00257.1"/>
    </source>
</evidence>
<reference evidence="2" key="1">
    <citation type="journal article" date="2015" name="BMC Genomics">
        <title>Draft genome of a commonly misdiagnosed multidrug resistant pathogen Candida auris.</title>
        <authorList>
            <person name="Chatterjee S."/>
            <person name="Alampalli S.V."/>
            <person name="Nageshan R.K."/>
            <person name="Chettiar S.T."/>
            <person name="Joshi S."/>
            <person name="Tatu U.S."/>
        </authorList>
    </citation>
    <scope>NUCLEOTIDE SEQUENCE [LARGE SCALE GENOMIC DNA]</scope>
    <source>
        <strain evidence="2">6684</strain>
    </source>
</reference>
<organism evidence="1 2">
    <name type="scientific">Candidozyma auris</name>
    <name type="common">Yeast</name>
    <name type="synonym">Candida auris</name>
    <dbReference type="NCBI Taxonomy" id="498019"/>
    <lineage>
        <taxon>Eukaryota</taxon>
        <taxon>Fungi</taxon>
        <taxon>Dikarya</taxon>
        <taxon>Ascomycota</taxon>
        <taxon>Saccharomycotina</taxon>
        <taxon>Pichiomycetes</taxon>
        <taxon>Metschnikowiaceae</taxon>
        <taxon>Candidozyma</taxon>
    </lineage>
</organism>
<dbReference type="EMBL" id="LGST01000019">
    <property type="protein sequence ID" value="KNE00257.1"/>
    <property type="molecule type" value="Genomic_DNA"/>
</dbReference>
<comment type="caution">
    <text evidence="1">The sequence shown here is derived from an EMBL/GenBank/DDBJ whole genome shotgun (WGS) entry which is preliminary data.</text>
</comment>
<accession>A0A0L0P1M1</accession>
<name>A0A0L0P1M1_CANAR</name>
<evidence type="ECO:0000313" key="2">
    <source>
        <dbReference type="Proteomes" id="UP000037122"/>
    </source>
</evidence>
<dbReference type="Proteomes" id="UP000037122">
    <property type="component" value="Unassembled WGS sequence"/>
</dbReference>